<name>A0ABT2VYN1_9FLAO</name>
<evidence type="ECO:0000313" key="2">
    <source>
        <dbReference type="EMBL" id="MCU7615106.1"/>
    </source>
</evidence>
<keyword evidence="1" id="KW-1133">Transmembrane helix</keyword>
<comment type="caution">
    <text evidence="2">The sequence shown here is derived from an EMBL/GenBank/DDBJ whole genome shotgun (WGS) entry which is preliminary data.</text>
</comment>
<gene>
    <name evidence="2" type="ORF">N0B16_11710</name>
</gene>
<keyword evidence="1" id="KW-0812">Transmembrane</keyword>
<dbReference type="Proteomes" id="UP001208114">
    <property type="component" value="Unassembled WGS sequence"/>
</dbReference>
<accession>A0ABT2VYN1</accession>
<protein>
    <submittedName>
        <fullName evidence="2">Uncharacterized protein</fullName>
    </submittedName>
</protein>
<reference evidence="3" key="1">
    <citation type="submission" date="2023-07" db="EMBL/GenBank/DDBJ databases">
        <title>Chryseobacterium sp. GMJ5 Genome sequencing and assembly.</title>
        <authorList>
            <person name="Jung Y."/>
        </authorList>
    </citation>
    <scope>NUCLEOTIDE SEQUENCE [LARGE SCALE GENOMIC DNA]</scope>
    <source>
        <strain evidence="3">GMJ5</strain>
    </source>
</reference>
<dbReference type="RefSeq" id="WP_262991129.1">
    <property type="nucleotide sequence ID" value="NZ_JAOTEN010000003.1"/>
</dbReference>
<keyword evidence="1" id="KW-0472">Membrane</keyword>
<evidence type="ECO:0000313" key="3">
    <source>
        <dbReference type="Proteomes" id="UP001208114"/>
    </source>
</evidence>
<sequence>MKKILIIGSVVLSGLAFSQQQSSENSYVYDEPEVTEGDTFPGNPGDPTAAPIDQYVPVLLLTAIGMVVVFAKRKKTAV</sequence>
<evidence type="ECO:0000256" key="1">
    <source>
        <dbReference type="SAM" id="Phobius"/>
    </source>
</evidence>
<feature type="transmembrane region" description="Helical" evidence="1">
    <location>
        <begin position="54"/>
        <end position="71"/>
    </location>
</feature>
<keyword evidence="3" id="KW-1185">Reference proteome</keyword>
<dbReference type="EMBL" id="JAOTEN010000003">
    <property type="protein sequence ID" value="MCU7615106.1"/>
    <property type="molecule type" value="Genomic_DNA"/>
</dbReference>
<organism evidence="2 3">
    <name type="scientific">Chryseobacterium gilvum</name>
    <dbReference type="NCBI Taxonomy" id="2976534"/>
    <lineage>
        <taxon>Bacteria</taxon>
        <taxon>Pseudomonadati</taxon>
        <taxon>Bacteroidota</taxon>
        <taxon>Flavobacteriia</taxon>
        <taxon>Flavobacteriales</taxon>
        <taxon>Weeksellaceae</taxon>
        <taxon>Chryseobacterium group</taxon>
        <taxon>Chryseobacterium</taxon>
    </lineage>
</organism>
<proteinExistence type="predicted"/>